<reference evidence="2" key="1">
    <citation type="submission" date="2023-07" db="EMBL/GenBank/DDBJ databases">
        <title>Genomic Encyclopedia of Type Strains, Phase IV (KMG-IV): sequencing the most valuable type-strain genomes for metagenomic binning, comparative biology and taxonomic classification.</title>
        <authorList>
            <person name="Goeker M."/>
        </authorList>
    </citation>
    <scope>NUCLEOTIDE SEQUENCE</scope>
    <source>
        <strain evidence="2">DSM 26174</strain>
    </source>
</reference>
<accession>A0AAE3XHT3</accession>
<evidence type="ECO:0000313" key="2">
    <source>
        <dbReference type="EMBL" id="MDR6237108.1"/>
    </source>
</evidence>
<organism evidence="2 3">
    <name type="scientific">Aureibacter tunicatorum</name>
    <dbReference type="NCBI Taxonomy" id="866807"/>
    <lineage>
        <taxon>Bacteria</taxon>
        <taxon>Pseudomonadati</taxon>
        <taxon>Bacteroidota</taxon>
        <taxon>Cytophagia</taxon>
        <taxon>Cytophagales</taxon>
        <taxon>Persicobacteraceae</taxon>
        <taxon>Aureibacter</taxon>
    </lineage>
</organism>
<evidence type="ECO:0000313" key="3">
    <source>
        <dbReference type="Proteomes" id="UP001185092"/>
    </source>
</evidence>
<dbReference type="InterPro" id="IPR002933">
    <property type="entry name" value="Peptidase_M20"/>
</dbReference>
<dbReference type="PANTHER" id="PTHR11014:SF63">
    <property type="entry name" value="METALLOPEPTIDASE, PUTATIVE (AFU_ORTHOLOGUE AFUA_6G09600)-RELATED"/>
    <property type="match status" value="1"/>
</dbReference>
<dbReference type="EMBL" id="JAVDQD010000001">
    <property type="protein sequence ID" value="MDR6237108.1"/>
    <property type="molecule type" value="Genomic_DNA"/>
</dbReference>
<evidence type="ECO:0000256" key="1">
    <source>
        <dbReference type="ARBA" id="ARBA00022801"/>
    </source>
</evidence>
<keyword evidence="3" id="KW-1185">Reference proteome</keyword>
<dbReference type="SUPFAM" id="SSF53187">
    <property type="entry name" value="Zn-dependent exopeptidases"/>
    <property type="match status" value="1"/>
</dbReference>
<dbReference type="RefSeq" id="WP_309936546.1">
    <property type="nucleotide sequence ID" value="NZ_AP025305.1"/>
</dbReference>
<sequence length="266" mass="30096">MKDQEKPQINNDIISMHEELISWRKELNKMPESSSHELNTTNFLEDKLKSFGMEVDRTSGSAGVVGIMKKGASHRSLALRVAINAYFDGEKLNHKAGHDGDMTILLGIARYMALHKEFDGTLYFIFQSSEDISSELKEASFQKWLLSKYSLDFIFGLHNVPFGIGTIVIEDVDLEGENLEVAQREAKSIARMVVEEDKILHEPKISAYSEDFNSYLSNTPGVFVGIGNGVNFIPHEERYQFNDFIIPLGVQYGVELSEHVLTNWVM</sequence>
<gene>
    <name evidence="2" type="ORF">HNQ88_000084</name>
</gene>
<dbReference type="Gene3D" id="3.40.630.10">
    <property type="entry name" value="Zn peptidases"/>
    <property type="match status" value="1"/>
</dbReference>
<dbReference type="AlphaFoldDB" id="A0AAE3XHT3"/>
<dbReference type="InterPro" id="IPR017439">
    <property type="entry name" value="Amidohydrolase"/>
</dbReference>
<dbReference type="Pfam" id="PF01546">
    <property type="entry name" value="Peptidase_M20"/>
    <property type="match status" value="1"/>
</dbReference>
<name>A0AAE3XHT3_9BACT</name>
<dbReference type="PANTHER" id="PTHR11014">
    <property type="entry name" value="PEPTIDASE M20 FAMILY MEMBER"/>
    <property type="match status" value="1"/>
</dbReference>
<keyword evidence="1" id="KW-0378">Hydrolase</keyword>
<proteinExistence type="predicted"/>
<dbReference type="GO" id="GO:0016787">
    <property type="term" value="F:hydrolase activity"/>
    <property type="evidence" value="ECO:0007669"/>
    <property type="project" value="InterPro"/>
</dbReference>
<comment type="caution">
    <text evidence="2">The sequence shown here is derived from an EMBL/GenBank/DDBJ whole genome shotgun (WGS) entry which is preliminary data.</text>
</comment>
<protein>
    <submittedName>
        <fullName evidence="2">Metal-dependent amidase/aminoacylase/carboxypeptidase family protein</fullName>
    </submittedName>
</protein>
<dbReference type="Proteomes" id="UP001185092">
    <property type="component" value="Unassembled WGS sequence"/>
</dbReference>